<dbReference type="KEGG" id="ccar:122144960"/>
<evidence type="ECO:0000259" key="1">
    <source>
        <dbReference type="Pfam" id="PF08473"/>
    </source>
</evidence>
<dbReference type="Pfam" id="PF08473">
    <property type="entry name" value="VGCC_alpha2"/>
    <property type="match status" value="1"/>
</dbReference>
<dbReference type="Proteomes" id="UP001155660">
    <property type="component" value="Unplaced"/>
</dbReference>
<reference evidence="2" key="1">
    <citation type="submission" date="2025-08" db="UniProtKB">
        <authorList>
            <consortium name="RefSeq"/>
        </authorList>
    </citation>
    <scope>IDENTIFICATION</scope>
    <source>
        <tissue evidence="2">Muscle</tissue>
    </source>
</reference>
<dbReference type="RefSeq" id="XP_042612121.1">
    <property type="nucleotide sequence ID" value="XM_042756187.1"/>
</dbReference>
<dbReference type="AlphaFoldDB" id="A0A9Q9Y208"/>
<accession>A0A9Q9Y208</accession>
<organism evidence="2">
    <name type="scientific">Cyprinus carpio</name>
    <name type="common">Common carp</name>
    <dbReference type="NCBI Taxonomy" id="7962"/>
    <lineage>
        <taxon>Eukaryota</taxon>
        <taxon>Metazoa</taxon>
        <taxon>Chordata</taxon>
        <taxon>Craniata</taxon>
        <taxon>Vertebrata</taxon>
        <taxon>Euteleostomi</taxon>
        <taxon>Actinopterygii</taxon>
        <taxon>Neopterygii</taxon>
        <taxon>Teleostei</taxon>
        <taxon>Ostariophysi</taxon>
        <taxon>Cypriniformes</taxon>
        <taxon>Cyprinidae</taxon>
        <taxon>Cyprininae</taxon>
        <taxon>Cyprinus</taxon>
    </lineage>
</organism>
<dbReference type="GeneID" id="122144960"/>
<dbReference type="OrthoDB" id="8963737at2759"/>
<protein>
    <submittedName>
        <fullName evidence="2">Uncharacterized protein LOC122144960</fullName>
    </submittedName>
</protein>
<name>A0A9Q9Y208_CYPCA</name>
<evidence type="ECO:0000313" key="2">
    <source>
        <dbReference type="RefSeq" id="XP_042612121.1"/>
    </source>
</evidence>
<gene>
    <name evidence="2" type="primary">LOC122144960</name>
</gene>
<sequence length="200" mass="23530">MLQLQYLQSLLPNSFESAGHVFLAPRGYCKHLQITENNPQFLAGFLSLMVEISPESEDFLRNVFTYHRRSMRHARKAQLILLAFEKDLTRKCQHEWKDKVLRRFHSETRLTIEIAKTCEQLGGNVIRTQRIMERSMKDPRIDRAVAVCKKVVSSFSFSWKRRRDLATAQQELNLAAHQLISESPTRWGSREKMIEWVLEQ</sequence>
<dbReference type="InterPro" id="IPR013680">
    <property type="entry name" value="VDCC_a2/dsu"/>
</dbReference>
<feature type="domain" description="Voltage-dependent calcium channel alpha-2/delta subunit conserved region" evidence="1">
    <location>
        <begin position="7"/>
        <end position="58"/>
    </location>
</feature>
<proteinExistence type="predicted"/>